<sequence length="245" mass="29411">MANKVKNIFRSIGNFLMDNLHQSLHLEYRLLKRGYLLYRHEVLKKGKTFEIYAKDYLAEIYNFSYKNPRELAEKTRIHSKVVDIFTLRPDLIQQYFDKDFDFRFYKQLIKEYDTSEFIPSQVDITDTTHMELAEPNPIVEQFPILDKEEQLAKVRVEILKYESGEKQPKHIGQRMFGYLLKANYFSAYNDEQRNEAWQKFTGLETKPEMSYLRDPSYNKNSIAKEKFSAQLKRIDEFFYLVGLKM</sequence>
<accession>A0A2V3PRW5</accession>
<name>A0A2V3PRW5_9BACT</name>
<evidence type="ECO:0000313" key="1">
    <source>
        <dbReference type="EMBL" id="PXV66946.1"/>
    </source>
</evidence>
<protein>
    <submittedName>
        <fullName evidence="1">Uncharacterized protein</fullName>
    </submittedName>
</protein>
<proteinExistence type="predicted"/>
<organism evidence="1 2">
    <name type="scientific">Dysgonomonas alginatilytica</name>
    <dbReference type="NCBI Taxonomy" id="1605892"/>
    <lineage>
        <taxon>Bacteria</taxon>
        <taxon>Pseudomonadati</taxon>
        <taxon>Bacteroidota</taxon>
        <taxon>Bacteroidia</taxon>
        <taxon>Bacteroidales</taxon>
        <taxon>Dysgonomonadaceae</taxon>
        <taxon>Dysgonomonas</taxon>
    </lineage>
</organism>
<comment type="caution">
    <text evidence="1">The sequence shown here is derived from an EMBL/GenBank/DDBJ whole genome shotgun (WGS) entry which is preliminary data.</text>
</comment>
<keyword evidence="2" id="KW-1185">Reference proteome</keyword>
<dbReference type="RefSeq" id="WP_110309903.1">
    <property type="nucleotide sequence ID" value="NZ_QICL01000004.1"/>
</dbReference>
<dbReference type="AlphaFoldDB" id="A0A2V3PRW5"/>
<dbReference type="OrthoDB" id="9954734at2"/>
<dbReference type="Proteomes" id="UP000247973">
    <property type="component" value="Unassembled WGS sequence"/>
</dbReference>
<evidence type="ECO:0000313" key="2">
    <source>
        <dbReference type="Proteomes" id="UP000247973"/>
    </source>
</evidence>
<gene>
    <name evidence="1" type="ORF">CLV62_104208</name>
</gene>
<reference evidence="1 2" key="1">
    <citation type="submission" date="2018-03" db="EMBL/GenBank/DDBJ databases">
        <title>Genomic Encyclopedia of Archaeal and Bacterial Type Strains, Phase II (KMG-II): from individual species to whole genera.</title>
        <authorList>
            <person name="Goeker M."/>
        </authorList>
    </citation>
    <scope>NUCLEOTIDE SEQUENCE [LARGE SCALE GENOMIC DNA]</scope>
    <source>
        <strain evidence="1 2">DSM 100214</strain>
    </source>
</reference>
<dbReference type="EMBL" id="QICL01000004">
    <property type="protein sequence ID" value="PXV66946.1"/>
    <property type="molecule type" value="Genomic_DNA"/>
</dbReference>